<dbReference type="InterPro" id="IPR019432">
    <property type="entry name" value="Acyltransferase_MbtK/IucB-like"/>
</dbReference>
<dbReference type="STRING" id="764103.G7DTS0"/>
<comment type="caution">
    <text evidence="3">The sequence shown here is derived from an EMBL/GenBank/DDBJ whole genome shotgun (WGS) entry which is preliminary data.</text>
</comment>
<dbReference type="InterPro" id="IPR016181">
    <property type="entry name" value="Acyl_CoA_acyltransferase"/>
</dbReference>
<dbReference type="OrthoDB" id="4250781at2759"/>
<protein>
    <recommendedName>
        <fullName evidence="2">Acyltransferase MbtK/IucB-like conserved domain-containing protein</fullName>
    </recommendedName>
</protein>
<dbReference type="SUPFAM" id="SSF55729">
    <property type="entry name" value="Acyl-CoA N-acyltransferases (Nat)"/>
    <property type="match status" value="1"/>
</dbReference>
<dbReference type="InParanoid" id="G7DTS0"/>
<accession>G7DTS0</accession>
<dbReference type="Proteomes" id="UP000009131">
    <property type="component" value="Unassembled WGS sequence"/>
</dbReference>
<sequence length="331" mass="38207">MPTISVGDGLDVNYDKEQRVCSCNGMQLILQSAHASATLKEADKHDIWQSQRTSWALAYTAAFYLASETGASFDIDSSSQDASVRQRASSLTQSRITRSYVMQLFALHLSAPQQPFPNIASHTESKRGTIAHPLRPPQPLGCVYSRYIPHLDEYFQLEPYDHARLDLMHGWLNDPRVDQYWQDKGTLEDHKKYLGAKIDDLHNVPVIGSYRSDRSGVSPACYFDIYWAKEDRIGEFYDAGDYDRGIHMLVGSKDHRGPHRVRAWLVSLCHYIFIDDPRTMRIVSEPDARNTKMIDYLIKHGFRKEKEFDFPHKRAALMILDRTDYFVNDRW</sequence>
<feature type="domain" description="Acyltransferase MbtK/IucB-like conserved" evidence="2">
    <location>
        <begin position="158"/>
        <end position="204"/>
    </location>
</feature>
<dbReference type="EMBL" id="BABT02000026">
    <property type="protein sequence ID" value="GAA93980.1"/>
    <property type="molecule type" value="Genomic_DNA"/>
</dbReference>
<evidence type="ECO:0000259" key="2">
    <source>
        <dbReference type="SMART" id="SM01006"/>
    </source>
</evidence>
<dbReference type="eggNOG" id="ENOG502RZMI">
    <property type="taxonomic scope" value="Eukaryota"/>
</dbReference>
<dbReference type="GO" id="GO:0019290">
    <property type="term" value="P:siderophore biosynthetic process"/>
    <property type="evidence" value="ECO:0007669"/>
    <property type="project" value="InterPro"/>
</dbReference>
<dbReference type="PANTHER" id="PTHR31438">
    <property type="entry name" value="LYSINE N-ACYLTRANSFERASE C17G9.06C-RELATED"/>
    <property type="match status" value="1"/>
</dbReference>
<dbReference type="PANTHER" id="PTHR31438:SF1">
    <property type="entry name" value="LYSINE N-ACYLTRANSFERASE C17G9.06C-RELATED"/>
    <property type="match status" value="1"/>
</dbReference>
<comment type="similarity">
    <text evidence="1">Belongs to the lysine N-acyltransferase MbtK family.</text>
</comment>
<dbReference type="HOGENOM" id="CLU_039848_0_1_1"/>
<organism evidence="3 4">
    <name type="scientific">Mixia osmundae (strain CBS 9802 / IAM 14324 / JCM 22182 / KY 12970)</name>
    <dbReference type="NCBI Taxonomy" id="764103"/>
    <lineage>
        <taxon>Eukaryota</taxon>
        <taxon>Fungi</taxon>
        <taxon>Dikarya</taxon>
        <taxon>Basidiomycota</taxon>
        <taxon>Pucciniomycotina</taxon>
        <taxon>Mixiomycetes</taxon>
        <taxon>Mixiales</taxon>
        <taxon>Mixiaceae</taxon>
        <taxon>Mixia</taxon>
    </lineage>
</organism>
<dbReference type="GO" id="GO:0016410">
    <property type="term" value="F:N-acyltransferase activity"/>
    <property type="evidence" value="ECO:0007669"/>
    <property type="project" value="TreeGrafter"/>
</dbReference>
<proteinExistence type="inferred from homology"/>
<reference evidence="3 4" key="1">
    <citation type="journal article" date="2011" name="J. Gen. Appl. Microbiol.">
        <title>Draft genome sequencing of the enigmatic basidiomycete Mixia osmundae.</title>
        <authorList>
            <person name="Nishida H."/>
            <person name="Nagatsuka Y."/>
            <person name="Sugiyama J."/>
        </authorList>
    </citation>
    <scope>NUCLEOTIDE SEQUENCE [LARGE SCALE GENOMIC DNA]</scope>
    <source>
        <strain evidence="4">CBS 9802 / IAM 14324 / JCM 22182 / KY 12970</strain>
    </source>
</reference>
<dbReference type="RefSeq" id="XP_014570265.1">
    <property type="nucleotide sequence ID" value="XM_014714779.1"/>
</dbReference>
<dbReference type="OMA" id="QRVICEP"/>
<evidence type="ECO:0000313" key="4">
    <source>
        <dbReference type="Proteomes" id="UP000009131"/>
    </source>
</evidence>
<reference evidence="3 4" key="2">
    <citation type="journal article" date="2012" name="Open Biol.">
        <title>Characteristics of nucleosomes and linker DNA regions on the genome of the basidiomycete Mixia osmundae revealed by mono- and dinucleosome mapping.</title>
        <authorList>
            <person name="Nishida H."/>
            <person name="Kondo S."/>
            <person name="Matsumoto T."/>
            <person name="Suzuki Y."/>
            <person name="Yoshikawa H."/>
            <person name="Taylor T.D."/>
            <person name="Sugiyama J."/>
        </authorList>
    </citation>
    <scope>NUCLEOTIDE SEQUENCE [LARGE SCALE GENOMIC DNA]</scope>
    <source>
        <strain evidence="4">CBS 9802 / IAM 14324 / JCM 22182 / KY 12970</strain>
    </source>
</reference>
<gene>
    <name evidence="3" type="primary">Mo00627</name>
    <name evidence="3" type="ORF">E5Q_00627</name>
</gene>
<dbReference type="AlphaFoldDB" id="G7DTS0"/>
<dbReference type="SMART" id="SM01006">
    <property type="entry name" value="AlcB"/>
    <property type="match status" value="1"/>
</dbReference>
<dbReference type="Gene3D" id="3.40.630.30">
    <property type="match status" value="1"/>
</dbReference>
<name>G7DTS0_MIXOS</name>
<dbReference type="Pfam" id="PF13523">
    <property type="entry name" value="Acetyltransf_8"/>
    <property type="match status" value="1"/>
</dbReference>
<keyword evidence="4" id="KW-1185">Reference proteome</keyword>
<evidence type="ECO:0000256" key="1">
    <source>
        <dbReference type="ARBA" id="ARBA00009893"/>
    </source>
</evidence>
<evidence type="ECO:0000313" key="3">
    <source>
        <dbReference type="EMBL" id="GAA93980.1"/>
    </source>
</evidence>